<evidence type="ECO:0008006" key="5">
    <source>
        <dbReference type="Google" id="ProtNLM"/>
    </source>
</evidence>
<evidence type="ECO:0000256" key="2">
    <source>
        <dbReference type="SAM" id="MobiDB-lite"/>
    </source>
</evidence>
<dbReference type="Proteomes" id="UP000799750">
    <property type="component" value="Unassembled WGS sequence"/>
</dbReference>
<dbReference type="OrthoDB" id="74545at2759"/>
<evidence type="ECO:0000256" key="1">
    <source>
        <dbReference type="SAM" id="Coils"/>
    </source>
</evidence>
<accession>A0A6A6QLU1</accession>
<evidence type="ECO:0000313" key="4">
    <source>
        <dbReference type="Proteomes" id="UP000799750"/>
    </source>
</evidence>
<feature type="coiled-coil region" evidence="1">
    <location>
        <begin position="789"/>
        <end position="816"/>
    </location>
</feature>
<evidence type="ECO:0000313" key="3">
    <source>
        <dbReference type="EMBL" id="KAF2493345.1"/>
    </source>
</evidence>
<feature type="region of interest" description="Disordered" evidence="2">
    <location>
        <begin position="361"/>
        <end position="414"/>
    </location>
</feature>
<feature type="compositionally biased region" description="Pro residues" evidence="2">
    <location>
        <begin position="369"/>
        <end position="414"/>
    </location>
</feature>
<keyword evidence="1" id="KW-0175">Coiled coil</keyword>
<protein>
    <recommendedName>
        <fullName evidence="5">Reverse transcriptase domain-containing protein</fullName>
    </recommendedName>
</protein>
<dbReference type="PANTHER" id="PTHR37015">
    <property type="entry name" value="REVERSE TRANSCRIPTASE DOMAIN-CONTAINING PROTEIN"/>
    <property type="match status" value="1"/>
</dbReference>
<reference evidence="3" key="1">
    <citation type="journal article" date="2020" name="Stud. Mycol.">
        <title>101 Dothideomycetes genomes: a test case for predicting lifestyles and emergence of pathogens.</title>
        <authorList>
            <person name="Haridas S."/>
            <person name="Albert R."/>
            <person name="Binder M."/>
            <person name="Bloem J."/>
            <person name="Labutti K."/>
            <person name="Salamov A."/>
            <person name="Andreopoulos B."/>
            <person name="Baker S."/>
            <person name="Barry K."/>
            <person name="Bills G."/>
            <person name="Bluhm B."/>
            <person name="Cannon C."/>
            <person name="Castanera R."/>
            <person name="Culley D."/>
            <person name="Daum C."/>
            <person name="Ezra D."/>
            <person name="Gonzalez J."/>
            <person name="Henrissat B."/>
            <person name="Kuo A."/>
            <person name="Liang C."/>
            <person name="Lipzen A."/>
            <person name="Lutzoni F."/>
            <person name="Magnuson J."/>
            <person name="Mondo S."/>
            <person name="Nolan M."/>
            <person name="Ohm R."/>
            <person name="Pangilinan J."/>
            <person name="Park H.-J."/>
            <person name="Ramirez L."/>
            <person name="Alfaro M."/>
            <person name="Sun H."/>
            <person name="Tritt A."/>
            <person name="Yoshinaga Y."/>
            <person name="Zwiers L.-H."/>
            <person name="Turgeon B."/>
            <person name="Goodwin S."/>
            <person name="Spatafora J."/>
            <person name="Crous P."/>
            <person name="Grigoriev I."/>
        </authorList>
    </citation>
    <scope>NUCLEOTIDE SEQUENCE</scope>
    <source>
        <strain evidence="3">CBS 269.34</strain>
    </source>
</reference>
<proteinExistence type="predicted"/>
<dbReference type="PANTHER" id="PTHR37015:SF2">
    <property type="entry name" value="REVERSE TRANSCRIPTASE DOMAIN-CONTAINING PROTEIN"/>
    <property type="match status" value="1"/>
</dbReference>
<organism evidence="3 4">
    <name type="scientific">Lophium mytilinum</name>
    <dbReference type="NCBI Taxonomy" id="390894"/>
    <lineage>
        <taxon>Eukaryota</taxon>
        <taxon>Fungi</taxon>
        <taxon>Dikarya</taxon>
        <taxon>Ascomycota</taxon>
        <taxon>Pezizomycotina</taxon>
        <taxon>Dothideomycetes</taxon>
        <taxon>Pleosporomycetidae</taxon>
        <taxon>Mytilinidiales</taxon>
        <taxon>Mytilinidiaceae</taxon>
        <taxon>Lophium</taxon>
    </lineage>
</organism>
<gene>
    <name evidence="3" type="ORF">BU16DRAFT_528655</name>
</gene>
<name>A0A6A6QLU1_9PEZI</name>
<dbReference type="AlphaFoldDB" id="A0A6A6QLU1"/>
<keyword evidence="4" id="KW-1185">Reference proteome</keyword>
<dbReference type="EMBL" id="MU004192">
    <property type="protein sequence ID" value="KAF2493345.1"/>
    <property type="molecule type" value="Genomic_DNA"/>
</dbReference>
<sequence>MAMTTPMPSAELRLATKLKIDEFERLREDARTRHVDILIAVDGEGGDKRERVASLLAKIKKLDPKYEEDYELGNMEQYLKQAEYDTSISSTKLEKFETTLVDKFRHHKRRMELGSLYAKLLTEYIEKSDPKESVAAKIDRMCMEDEFELVEEGEIEQLRENFDSITFAPLETDEEEIHRYLSKFFVGSTGTQDLDDLRRNVKNFGEDMLEEKRRFTEDNVTWTINDLLRKPLVRAETKQTLNSYLQSPAVLKELISTLNLRFSNVANWKWRDAEKGLRVEARQNLDKEYCMTAEEDLLDLIFLNVVATEWSASIKEGYRDIVSSFPLGVTTWKRAENPTSEELDKRDYYLSAPRRRPHVRSNICDICHGPPPPMPRGPPPPPAFRGPPPPPPPPGWAPPPPMPRAMPPPPPPMPRNNDIVIIRTQRLEEERHYEYMRDLFLSQLPGRYRSRYGVRRYNDKSLPEVVYRSQTQETVMKKLATEMLLREALDGEVGVIQHDFKSFASGLSHSTILAVLKFIGVSETWLTFFQRFLEAPLNMGPIIRGTADQVRTRKRGVPVGHAFERFFGEAVLFFLDLAINQVVGIQHFRIRDEGWMCGTHEKCYTAEKTVREFSEVMGLNLQSSSYFSSFGFPNPGKISVGHLTLSHDGKWEIDEVQLDAYIRHVRSDLAACTSILSWIDTYNRLVSYYIDSLFGPPAHCFGKEHRDSLLSAIQKINAALFTGKDGTASNPADHVKQMLAKIPDCPEITDAFIYLPQSFGGLDLQNPYTILSLASEVKKDPAEVMQEYLKDDRKAYEKAKQRFEALNEVARKNRADGIWHDKEKFAAAFPDGDTTSFMSYEVWTKYRETAPMPSPCGNLFEAYSELQRVPEADIEATSQVSEEVRRLKRAQGTSGSFWDLDAGEKWAVQLYADECFERYGGLCLVEKDWLPLQALRMMRGNDDDDDTNSVVSSLLD</sequence>